<evidence type="ECO:0000313" key="9">
    <source>
        <dbReference type="EMBL" id="QCI86763.1"/>
    </source>
</evidence>
<keyword evidence="4" id="KW-0812">Transmembrane</keyword>
<dbReference type="AlphaFoldDB" id="A0A4D7CU10"/>
<evidence type="ECO:0000256" key="3">
    <source>
        <dbReference type="ARBA" id="ARBA00022618"/>
    </source>
</evidence>
<organism evidence="9 10">
    <name type="scientific">Vagococcus zengguangii</name>
    <dbReference type="NCBI Taxonomy" id="2571750"/>
    <lineage>
        <taxon>Bacteria</taxon>
        <taxon>Bacillati</taxon>
        <taxon>Bacillota</taxon>
        <taxon>Bacilli</taxon>
        <taxon>Lactobacillales</taxon>
        <taxon>Enterococcaceae</taxon>
        <taxon>Vagococcus</taxon>
    </lineage>
</organism>
<dbReference type="RefSeq" id="WP_136953585.1">
    <property type="nucleotide sequence ID" value="NZ_CP039712.1"/>
</dbReference>
<accession>A0A4D7CU10</accession>
<gene>
    <name evidence="9" type="primary">ftsL</name>
    <name evidence="9" type="ORF">FA707_07200</name>
</gene>
<protein>
    <recommendedName>
        <fullName evidence="8">Cell division protein FtsL</fullName>
    </recommendedName>
</protein>
<reference evidence="9 10" key="1">
    <citation type="submission" date="2019-04" db="EMBL/GenBank/DDBJ databases">
        <title>Vagococcus sp. nov., isolated from faeces of yaks (Bos grunniens).</title>
        <authorList>
            <person name="Ge Y."/>
        </authorList>
    </citation>
    <scope>NUCLEOTIDE SEQUENCE [LARGE SCALE GENOMIC DNA]</scope>
    <source>
        <strain evidence="9 10">MN-17</strain>
    </source>
</reference>
<dbReference type="GO" id="GO:0051301">
    <property type="term" value="P:cell division"/>
    <property type="evidence" value="ECO:0007669"/>
    <property type="project" value="UniProtKB-KW"/>
</dbReference>
<keyword evidence="3 9" id="KW-0132">Cell division</keyword>
<dbReference type="EMBL" id="CP039712">
    <property type="protein sequence ID" value="QCI86763.1"/>
    <property type="molecule type" value="Genomic_DNA"/>
</dbReference>
<evidence type="ECO:0000256" key="7">
    <source>
        <dbReference type="ARBA" id="ARBA00023306"/>
    </source>
</evidence>
<evidence type="ECO:0000313" key="10">
    <source>
        <dbReference type="Proteomes" id="UP000298615"/>
    </source>
</evidence>
<keyword evidence="5" id="KW-1133">Transmembrane helix</keyword>
<keyword evidence="7" id="KW-0131">Cell cycle</keyword>
<evidence type="ECO:0000256" key="4">
    <source>
        <dbReference type="ARBA" id="ARBA00022692"/>
    </source>
</evidence>
<dbReference type="InterPro" id="IPR007060">
    <property type="entry name" value="FtsL/DivIC"/>
</dbReference>
<keyword evidence="6" id="KW-0472">Membrane</keyword>
<keyword evidence="10" id="KW-1185">Reference proteome</keyword>
<evidence type="ECO:0000256" key="6">
    <source>
        <dbReference type="ARBA" id="ARBA00023136"/>
    </source>
</evidence>
<dbReference type="GO" id="GO:0005886">
    <property type="term" value="C:plasma membrane"/>
    <property type="evidence" value="ECO:0007669"/>
    <property type="project" value="UniProtKB-SubCell"/>
</dbReference>
<keyword evidence="2" id="KW-1003">Cell membrane</keyword>
<dbReference type="Proteomes" id="UP000298615">
    <property type="component" value="Chromosome"/>
</dbReference>
<dbReference type="KEGG" id="vao:FA707_07200"/>
<dbReference type="Pfam" id="PF04977">
    <property type="entry name" value="DivIC"/>
    <property type="match status" value="1"/>
</dbReference>
<sequence length="129" mass="14798">MAEQRSFDVIEQTVSEPVELSVIENQPEAVDFKQPVSRLERITKVEKMLVLALIVFFVVLSALTVQISNRVSQYEREISSIESKNTEIKKSVIELEQEKTELSRVDRLNEIAKQAGLSKHEDKIRNVTK</sequence>
<dbReference type="InterPro" id="IPR011922">
    <property type="entry name" value="Cell_div_FtsL"/>
</dbReference>
<comment type="subcellular location">
    <subcellularLocation>
        <location evidence="1">Cell membrane</location>
        <topology evidence="1">Single-pass type II membrane protein</topology>
    </subcellularLocation>
</comment>
<evidence type="ECO:0000256" key="2">
    <source>
        <dbReference type="ARBA" id="ARBA00022475"/>
    </source>
</evidence>
<name>A0A4D7CU10_9ENTE</name>
<proteinExistence type="predicted"/>
<dbReference type="NCBIfam" id="TIGR02209">
    <property type="entry name" value="ftsL_broad"/>
    <property type="match status" value="1"/>
</dbReference>
<evidence type="ECO:0000256" key="8">
    <source>
        <dbReference type="NCBIfam" id="TIGR02209"/>
    </source>
</evidence>
<dbReference type="OrthoDB" id="2199933at2"/>
<evidence type="ECO:0000256" key="1">
    <source>
        <dbReference type="ARBA" id="ARBA00004401"/>
    </source>
</evidence>
<evidence type="ECO:0000256" key="5">
    <source>
        <dbReference type="ARBA" id="ARBA00022989"/>
    </source>
</evidence>